<dbReference type="InterPro" id="IPR014567">
    <property type="entry name" value="UCP031900"/>
</dbReference>
<evidence type="ECO:0000259" key="1">
    <source>
        <dbReference type="Pfam" id="PF13449"/>
    </source>
</evidence>
<dbReference type="AlphaFoldDB" id="A0A2W5NQI6"/>
<evidence type="ECO:0000313" key="2">
    <source>
        <dbReference type="EMBL" id="PZQ52965.1"/>
    </source>
</evidence>
<proteinExistence type="predicted"/>
<evidence type="ECO:0000313" key="3">
    <source>
        <dbReference type="Proteomes" id="UP000249082"/>
    </source>
</evidence>
<name>A0A2W5NQI6_9SPHN</name>
<gene>
    <name evidence="2" type="ORF">DI555_17945</name>
</gene>
<accession>A0A2W5NQI6</accession>
<dbReference type="Pfam" id="PF13449">
    <property type="entry name" value="Phytase-like"/>
    <property type="match status" value="1"/>
</dbReference>
<protein>
    <recommendedName>
        <fullName evidence="1">Phytase-like domain-containing protein</fullName>
    </recommendedName>
</protein>
<dbReference type="PIRSF" id="PIRSF031900">
    <property type="entry name" value="UCP031900"/>
    <property type="match status" value="1"/>
</dbReference>
<sequence length="326" mass="36346">MRRTIALLVLLALLPLTWGRTPQQPKFKRFELSFSPLALPPAPRVEARLGAFRLEEVWQAHSRTHSFGSYSALLLRKGGTMLALSDSGGFLEFSAPGRAQTESRMGDLPLSKDADKAARDVESATQDERGMIWLGLEGRNAIYRMNPDYEIERKASPVVMKDWGVNSGPEALTRLHDGRFVALREGYLGWSDHLHQAALFRGDPTEHPDGQGFTLDAPTGFSPTDMAQLPDGRLLILMRRLIWPMPQRFAGRIAIGDPKTIRPGGTWKVTEVARLSSDLPIDNFEGIAIAPRPDGRLTVWLISDDNYSPLQRTLIWKMSVDPAELP</sequence>
<feature type="domain" description="Phytase-like" evidence="1">
    <location>
        <begin position="66"/>
        <end position="307"/>
    </location>
</feature>
<organism evidence="2 3">
    <name type="scientific">Novosphingobium pentaromativorans</name>
    <dbReference type="NCBI Taxonomy" id="205844"/>
    <lineage>
        <taxon>Bacteria</taxon>
        <taxon>Pseudomonadati</taxon>
        <taxon>Pseudomonadota</taxon>
        <taxon>Alphaproteobacteria</taxon>
        <taxon>Sphingomonadales</taxon>
        <taxon>Sphingomonadaceae</taxon>
        <taxon>Novosphingobium</taxon>
    </lineage>
</organism>
<dbReference type="Proteomes" id="UP000249082">
    <property type="component" value="Unassembled WGS sequence"/>
</dbReference>
<reference evidence="2 3" key="1">
    <citation type="submission" date="2017-08" db="EMBL/GenBank/DDBJ databases">
        <title>Infants hospitalized years apart are colonized by the same room-sourced microbial strains.</title>
        <authorList>
            <person name="Brooks B."/>
            <person name="Olm M.R."/>
            <person name="Firek B.A."/>
            <person name="Baker R."/>
            <person name="Thomas B.C."/>
            <person name="Morowitz M.J."/>
            <person name="Banfield J.F."/>
        </authorList>
    </citation>
    <scope>NUCLEOTIDE SEQUENCE [LARGE SCALE GENOMIC DNA]</scope>
    <source>
        <strain evidence="2">S2_005_002_R2_33</strain>
    </source>
</reference>
<dbReference type="SUPFAM" id="SSF63829">
    <property type="entry name" value="Calcium-dependent phosphotriesterase"/>
    <property type="match status" value="1"/>
</dbReference>
<dbReference type="InterPro" id="IPR027372">
    <property type="entry name" value="Phytase-like_dom"/>
</dbReference>
<comment type="caution">
    <text evidence="2">The sequence shown here is derived from an EMBL/GenBank/DDBJ whole genome shotgun (WGS) entry which is preliminary data.</text>
</comment>
<dbReference type="EMBL" id="QFPX01000019">
    <property type="protein sequence ID" value="PZQ52965.1"/>
    <property type="molecule type" value="Genomic_DNA"/>
</dbReference>